<organism evidence="2 3">
    <name type="scientific">Fluviispira multicolorata</name>
    <dbReference type="NCBI Taxonomy" id="2654512"/>
    <lineage>
        <taxon>Bacteria</taxon>
        <taxon>Pseudomonadati</taxon>
        <taxon>Bdellovibrionota</taxon>
        <taxon>Oligoflexia</taxon>
        <taxon>Silvanigrellales</taxon>
        <taxon>Silvanigrellaceae</taxon>
        <taxon>Fluviispira</taxon>
    </lineage>
</organism>
<comment type="caution">
    <text evidence="2">The sequence shown here is derived from an EMBL/GenBank/DDBJ whole genome shotgun (WGS) entry which is preliminary data.</text>
</comment>
<dbReference type="AlphaFoldDB" id="A0A833JA87"/>
<dbReference type="EMBL" id="WFLN01000012">
    <property type="protein sequence ID" value="KAB8027421.1"/>
    <property type="molecule type" value="Genomic_DNA"/>
</dbReference>
<dbReference type="RefSeq" id="WP_152214092.1">
    <property type="nucleotide sequence ID" value="NZ_WFLN01000012.1"/>
</dbReference>
<reference evidence="2 3" key="1">
    <citation type="submission" date="2019-10" db="EMBL/GenBank/DDBJ databases">
        <title>New genus of Silvanigrellaceae.</title>
        <authorList>
            <person name="Pitt A."/>
            <person name="Hahn M.W."/>
        </authorList>
    </citation>
    <scope>NUCLEOTIDE SEQUENCE [LARGE SCALE GENOMIC DNA]</scope>
    <source>
        <strain evidence="2 3">33A1-SZDP</strain>
    </source>
</reference>
<evidence type="ECO:0000313" key="3">
    <source>
        <dbReference type="Proteomes" id="UP000442694"/>
    </source>
</evidence>
<accession>A0A833JA87</accession>
<gene>
    <name evidence="2" type="ORF">GCL57_14590</name>
</gene>
<dbReference type="InterPro" id="IPR012433">
    <property type="entry name" value="Imm11"/>
</dbReference>
<sequence length="189" mass="22099">MNLFKLTWPKNKYKFLLFYKATELETGLAYRDDLFKHGEPIEINNSLIIDKKSWGENFADFHFGIRDAPYVNERFIDCLKAVGETNYQLLPVTVLPEEKSYYILNTLNMIDCVDREQSVFTLWTEEDNRPDILGDFRGFGKMILDPKKVPEGVHFFRIKGWEVVTVVTKALVEEFKKRKITGFELISVG</sequence>
<feature type="domain" description="Immunity MXAN-0049 protein" evidence="1">
    <location>
        <begin position="98"/>
        <end position="188"/>
    </location>
</feature>
<protein>
    <recommendedName>
        <fullName evidence="1">Immunity MXAN-0049 protein domain-containing protein</fullName>
    </recommendedName>
</protein>
<evidence type="ECO:0000259" key="1">
    <source>
        <dbReference type="Pfam" id="PF07791"/>
    </source>
</evidence>
<evidence type="ECO:0000313" key="2">
    <source>
        <dbReference type="EMBL" id="KAB8027421.1"/>
    </source>
</evidence>
<proteinExistence type="predicted"/>
<name>A0A833JA87_9BACT</name>
<keyword evidence="3" id="KW-1185">Reference proteome</keyword>
<dbReference type="Pfam" id="PF07791">
    <property type="entry name" value="Imm11"/>
    <property type="match status" value="1"/>
</dbReference>
<dbReference type="Proteomes" id="UP000442694">
    <property type="component" value="Unassembled WGS sequence"/>
</dbReference>